<name>A0A8H6MCX5_9AGAR</name>
<protein>
    <submittedName>
        <fullName evidence="2">Uncharacterized protein</fullName>
    </submittedName>
</protein>
<sequence>MGRPRLYHTPEQVAEANRNKSNKYYAKNQKRILRRRAKAKAASKPRTSKDKTPIAAEPQRTAEEEREWQTRFFAKKVEGLRTQVIELLGDKTAGSFLTSVCEKFKAERKVDLTQAKDAINEHSIEFGKVDNKLQKCGAQLLNLVGAWADEFKRASLLQTDVRTLITEVNELMCVAMVDPDQFLQDFDSHSLQFQKDGVVISTLY</sequence>
<organism evidence="2 3">
    <name type="scientific">Ephemerocybe angulata</name>
    <dbReference type="NCBI Taxonomy" id="980116"/>
    <lineage>
        <taxon>Eukaryota</taxon>
        <taxon>Fungi</taxon>
        <taxon>Dikarya</taxon>
        <taxon>Basidiomycota</taxon>
        <taxon>Agaricomycotina</taxon>
        <taxon>Agaricomycetes</taxon>
        <taxon>Agaricomycetidae</taxon>
        <taxon>Agaricales</taxon>
        <taxon>Agaricineae</taxon>
        <taxon>Psathyrellaceae</taxon>
        <taxon>Ephemerocybe</taxon>
    </lineage>
</organism>
<evidence type="ECO:0000313" key="2">
    <source>
        <dbReference type="EMBL" id="KAF6759467.1"/>
    </source>
</evidence>
<dbReference type="Proteomes" id="UP000521943">
    <property type="component" value="Unassembled WGS sequence"/>
</dbReference>
<evidence type="ECO:0000256" key="1">
    <source>
        <dbReference type="SAM" id="MobiDB-lite"/>
    </source>
</evidence>
<keyword evidence="3" id="KW-1185">Reference proteome</keyword>
<comment type="caution">
    <text evidence="2">The sequence shown here is derived from an EMBL/GenBank/DDBJ whole genome shotgun (WGS) entry which is preliminary data.</text>
</comment>
<proteinExistence type="predicted"/>
<accession>A0A8H6MCX5</accession>
<feature type="compositionally biased region" description="Basic residues" evidence="1">
    <location>
        <begin position="28"/>
        <end position="43"/>
    </location>
</feature>
<dbReference type="OrthoDB" id="2654423at2759"/>
<gene>
    <name evidence="2" type="ORF">DFP72DRAFT_1063835</name>
</gene>
<feature type="region of interest" description="Disordered" evidence="1">
    <location>
        <begin position="1"/>
        <end position="65"/>
    </location>
</feature>
<evidence type="ECO:0000313" key="3">
    <source>
        <dbReference type="Proteomes" id="UP000521943"/>
    </source>
</evidence>
<dbReference type="EMBL" id="JACGCI010000015">
    <property type="protein sequence ID" value="KAF6759467.1"/>
    <property type="molecule type" value="Genomic_DNA"/>
</dbReference>
<reference evidence="2 3" key="1">
    <citation type="submission" date="2020-07" db="EMBL/GenBank/DDBJ databases">
        <title>Comparative genomics of pyrophilous fungi reveals a link between fire events and developmental genes.</title>
        <authorList>
            <consortium name="DOE Joint Genome Institute"/>
            <person name="Steindorff A.S."/>
            <person name="Carver A."/>
            <person name="Calhoun S."/>
            <person name="Stillman K."/>
            <person name="Liu H."/>
            <person name="Lipzen A."/>
            <person name="Pangilinan J."/>
            <person name="Labutti K."/>
            <person name="Bruns T.D."/>
            <person name="Grigoriev I.V."/>
        </authorList>
    </citation>
    <scope>NUCLEOTIDE SEQUENCE [LARGE SCALE GENOMIC DNA]</scope>
    <source>
        <strain evidence="2 3">CBS 144469</strain>
    </source>
</reference>
<dbReference type="AlphaFoldDB" id="A0A8H6MCX5"/>